<organism evidence="2 3">
    <name type="scientific">Bugula neritina</name>
    <name type="common">Brown bryozoan</name>
    <name type="synonym">Sertularia neritina</name>
    <dbReference type="NCBI Taxonomy" id="10212"/>
    <lineage>
        <taxon>Eukaryota</taxon>
        <taxon>Metazoa</taxon>
        <taxon>Spiralia</taxon>
        <taxon>Lophotrochozoa</taxon>
        <taxon>Bryozoa</taxon>
        <taxon>Gymnolaemata</taxon>
        <taxon>Cheilostomatida</taxon>
        <taxon>Flustrina</taxon>
        <taxon>Buguloidea</taxon>
        <taxon>Bugulidae</taxon>
        <taxon>Bugula</taxon>
    </lineage>
</organism>
<feature type="region of interest" description="Disordered" evidence="1">
    <location>
        <begin position="1"/>
        <end position="30"/>
    </location>
</feature>
<proteinExistence type="predicted"/>
<evidence type="ECO:0000313" key="2">
    <source>
        <dbReference type="EMBL" id="KAF6031639.1"/>
    </source>
</evidence>
<name>A0A7J7JZ05_BUGNE</name>
<dbReference type="OrthoDB" id="6121024at2759"/>
<keyword evidence="3" id="KW-1185">Reference proteome</keyword>
<dbReference type="EMBL" id="VXIV02001584">
    <property type="protein sequence ID" value="KAF6031639.1"/>
    <property type="molecule type" value="Genomic_DNA"/>
</dbReference>
<protein>
    <recommendedName>
        <fullName evidence="4">ShKT domain-containing protein</fullName>
    </recommendedName>
</protein>
<gene>
    <name evidence="2" type="ORF">EB796_010071</name>
</gene>
<sequence length="232" mass="25856">MPRRIIRHNTYPPTTTPTTTLPTTAGPTRPPPLQHRLHHVTPTAMMLPETAMATMLQHAKKPDMKHSSEATVICSVDSAQRSHPVSVTTGPCLDTEDCSKYTDSTCVQYPDWAKRTCPQRCGLCIGDNPDKEDCTKYGLDMCTDYKVYARENCPLYCKLCTSTVTTTKARVLTKIKIVTSIRILIVLSQTSENSCLTTADLGATLVMLQPKFLLTDVEYNILRTFYSFSSII</sequence>
<comment type="caution">
    <text evidence="2">The sequence shown here is derived from an EMBL/GenBank/DDBJ whole genome shotgun (WGS) entry which is preliminary data.</text>
</comment>
<evidence type="ECO:0000256" key="1">
    <source>
        <dbReference type="SAM" id="MobiDB-lite"/>
    </source>
</evidence>
<reference evidence="2" key="1">
    <citation type="submission" date="2020-06" db="EMBL/GenBank/DDBJ databases">
        <title>Draft genome of Bugula neritina, a colonial animal packing powerful symbionts and potential medicines.</title>
        <authorList>
            <person name="Rayko M."/>
        </authorList>
    </citation>
    <scope>NUCLEOTIDE SEQUENCE [LARGE SCALE GENOMIC DNA]</scope>
    <source>
        <strain evidence="2">Kwan_BN1</strain>
    </source>
</reference>
<evidence type="ECO:0008006" key="4">
    <source>
        <dbReference type="Google" id="ProtNLM"/>
    </source>
</evidence>
<dbReference type="Proteomes" id="UP000593567">
    <property type="component" value="Unassembled WGS sequence"/>
</dbReference>
<dbReference type="AlphaFoldDB" id="A0A7J7JZ05"/>
<evidence type="ECO:0000313" key="3">
    <source>
        <dbReference type="Proteomes" id="UP000593567"/>
    </source>
</evidence>
<feature type="compositionally biased region" description="Low complexity" evidence="1">
    <location>
        <begin position="10"/>
        <end position="27"/>
    </location>
</feature>
<accession>A0A7J7JZ05</accession>